<keyword evidence="5" id="KW-0560">Oxidoreductase</keyword>
<evidence type="ECO:0000256" key="5">
    <source>
        <dbReference type="ARBA" id="ARBA00023002"/>
    </source>
</evidence>
<keyword evidence="4" id="KW-0288">FMN</keyword>
<protein>
    <submittedName>
        <fullName evidence="7">Nitroreductase</fullName>
    </submittedName>
</protein>
<gene>
    <name evidence="7" type="ORF">SPPYR_3778</name>
</gene>
<dbReference type="InterPro" id="IPR029479">
    <property type="entry name" value="Nitroreductase"/>
</dbReference>
<dbReference type="CDD" id="cd02136">
    <property type="entry name" value="PnbA_NfnB-like"/>
    <property type="match status" value="1"/>
</dbReference>
<evidence type="ECO:0000256" key="4">
    <source>
        <dbReference type="ARBA" id="ARBA00022643"/>
    </source>
</evidence>
<dbReference type="PANTHER" id="PTHR43673">
    <property type="entry name" value="NAD(P)H NITROREDUCTASE YDGI-RELATED"/>
    <property type="match status" value="1"/>
</dbReference>
<evidence type="ECO:0000256" key="3">
    <source>
        <dbReference type="ARBA" id="ARBA00022630"/>
    </source>
</evidence>
<evidence type="ECO:0000256" key="2">
    <source>
        <dbReference type="ARBA" id="ARBA00007118"/>
    </source>
</evidence>
<accession>A0A1Y5PXY9</accession>
<dbReference type="SUPFAM" id="SSF55469">
    <property type="entry name" value="FMN-dependent nitroreductase-like"/>
    <property type="match status" value="1"/>
</dbReference>
<organism evidence="7">
    <name type="scientific">uncultured Sphingopyxis sp</name>
    <dbReference type="NCBI Taxonomy" id="310581"/>
    <lineage>
        <taxon>Bacteria</taxon>
        <taxon>Pseudomonadati</taxon>
        <taxon>Pseudomonadota</taxon>
        <taxon>Alphaproteobacteria</taxon>
        <taxon>Sphingomonadales</taxon>
        <taxon>Sphingomonadaceae</taxon>
        <taxon>Sphingopyxis</taxon>
        <taxon>environmental samples</taxon>
    </lineage>
</organism>
<evidence type="ECO:0000256" key="1">
    <source>
        <dbReference type="ARBA" id="ARBA00001917"/>
    </source>
</evidence>
<feature type="domain" description="Nitroreductase" evidence="6">
    <location>
        <begin position="14"/>
        <end position="202"/>
    </location>
</feature>
<evidence type="ECO:0000259" key="6">
    <source>
        <dbReference type="Pfam" id="PF00881"/>
    </source>
</evidence>
<reference evidence="7" key="1">
    <citation type="submission" date="2016-03" db="EMBL/GenBank/DDBJ databases">
        <authorList>
            <person name="Ploux O."/>
        </authorList>
    </citation>
    <scope>NUCLEOTIDE SEQUENCE</scope>
    <source>
        <strain evidence="7">UC10</strain>
    </source>
</reference>
<comment type="similarity">
    <text evidence="2">Belongs to the nitroreductase family.</text>
</comment>
<dbReference type="PANTHER" id="PTHR43673:SF2">
    <property type="entry name" value="NITROREDUCTASE"/>
    <property type="match status" value="1"/>
</dbReference>
<dbReference type="GO" id="GO:0016491">
    <property type="term" value="F:oxidoreductase activity"/>
    <property type="evidence" value="ECO:0007669"/>
    <property type="project" value="UniProtKB-KW"/>
</dbReference>
<dbReference type="Pfam" id="PF00881">
    <property type="entry name" value="Nitroreductase"/>
    <property type="match status" value="1"/>
</dbReference>
<dbReference type="InterPro" id="IPR000415">
    <property type="entry name" value="Nitroreductase-like"/>
</dbReference>
<dbReference type="Gene3D" id="3.40.109.10">
    <property type="entry name" value="NADH Oxidase"/>
    <property type="match status" value="1"/>
</dbReference>
<dbReference type="EMBL" id="LT598653">
    <property type="protein sequence ID" value="SBV34893.1"/>
    <property type="molecule type" value="Genomic_DNA"/>
</dbReference>
<name>A0A1Y5PXY9_9SPHN</name>
<dbReference type="AlphaFoldDB" id="A0A1Y5PXY9"/>
<proteinExistence type="inferred from homology"/>
<sequence>MPAIDTSVTEALHKRRSVRAFTGQPVDPALLKEIFAAAQRAPSGGNLQPWQATLLTGEPWQAMKDAVAARIAMGRAGHEPEYDIYPPALTAPWTERRFGVGEALYASLGIPREDKAGRLARFMDNYRGFGAPVMLFLHCSRIMGPPQWADMGMWLQSVMLLLVEHGLASCPQECWAMYGATVRHALGLDDGQILFTGLAIGYADTDAAVNQWPVPRAPLDEVIDWQGF</sequence>
<evidence type="ECO:0000313" key="7">
    <source>
        <dbReference type="EMBL" id="SBV34893.1"/>
    </source>
</evidence>
<comment type="cofactor">
    <cofactor evidence="1">
        <name>FMN</name>
        <dbReference type="ChEBI" id="CHEBI:58210"/>
    </cofactor>
</comment>
<dbReference type="KEGG" id="sphu:SPPYR_3778"/>
<keyword evidence="3" id="KW-0285">Flavoprotein</keyword>